<dbReference type="AlphaFoldDB" id="A0A919N1Z9"/>
<gene>
    <name evidence="2" type="ORF">Ari01nite_57070</name>
</gene>
<dbReference type="Proteomes" id="UP000636960">
    <property type="component" value="Unassembled WGS sequence"/>
</dbReference>
<name>A0A919N1Z9_9ACTN</name>
<evidence type="ECO:0000313" key="2">
    <source>
        <dbReference type="EMBL" id="GIE98242.1"/>
    </source>
</evidence>
<accession>A0A919N1Z9</accession>
<reference evidence="2" key="1">
    <citation type="submission" date="2021-01" db="EMBL/GenBank/DDBJ databases">
        <title>Whole genome shotgun sequence of Actinoplanes rishiriensis NBRC 108556.</title>
        <authorList>
            <person name="Komaki H."/>
            <person name="Tamura T."/>
        </authorList>
    </citation>
    <scope>NUCLEOTIDE SEQUENCE</scope>
    <source>
        <strain evidence="2">NBRC 108556</strain>
    </source>
</reference>
<feature type="region of interest" description="Disordered" evidence="1">
    <location>
        <begin position="50"/>
        <end position="73"/>
    </location>
</feature>
<evidence type="ECO:0000256" key="1">
    <source>
        <dbReference type="SAM" id="MobiDB-lite"/>
    </source>
</evidence>
<comment type="caution">
    <text evidence="2">The sequence shown here is derived from an EMBL/GenBank/DDBJ whole genome shotgun (WGS) entry which is preliminary data.</text>
</comment>
<proteinExistence type="predicted"/>
<sequence>MSVDSMDCSESLVLSNFAATLAITAASDCVWATPDVTPLSYSAPTDPIPNGRHIDVSHHVNASAPTVGGSRTR</sequence>
<protein>
    <submittedName>
        <fullName evidence="2">Uncharacterized protein</fullName>
    </submittedName>
</protein>
<evidence type="ECO:0000313" key="3">
    <source>
        <dbReference type="Proteomes" id="UP000636960"/>
    </source>
</evidence>
<keyword evidence="3" id="KW-1185">Reference proteome</keyword>
<organism evidence="2 3">
    <name type="scientific">Paractinoplanes rishiriensis</name>
    <dbReference type="NCBI Taxonomy" id="1050105"/>
    <lineage>
        <taxon>Bacteria</taxon>
        <taxon>Bacillati</taxon>
        <taxon>Actinomycetota</taxon>
        <taxon>Actinomycetes</taxon>
        <taxon>Micromonosporales</taxon>
        <taxon>Micromonosporaceae</taxon>
        <taxon>Paractinoplanes</taxon>
    </lineage>
</organism>
<dbReference type="EMBL" id="BOMV01000060">
    <property type="protein sequence ID" value="GIE98242.1"/>
    <property type="molecule type" value="Genomic_DNA"/>
</dbReference>